<feature type="chain" id="PRO_5032656116" description="Peptidase S1 domain-containing protein" evidence="2">
    <location>
        <begin position="19"/>
        <end position="644"/>
    </location>
</feature>
<dbReference type="PANTHER" id="PTHR24250:SF27">
    <property type="entry name" value="ELASTASE 2 LIKE"/>
    <property type="match status" value="1"/>
</dbReference>
<keyword evidence="2" id="KW-0732">Signal</keyword>
<dbReference type="Pfam" id="PF00089">
    <property type="entry name" value="Trypsin"/>
    <property type="match status" value="1"/>
</dbReference>
<accession>A0A815I0N8</accession>
<protein>
    <recommendedName>
        <fullName evidence="3">Peptidase S1 domain-containing protein</fullName>
    </recommendedName>
</protein>
<evidence type="ECO:0000313" key="5">
    <source>
        <dbReference type="Proteomes" id="UP000663832"/>
    </source>
</evidence>
<dbReference type="Gene3D" id="2.40.10.10">
    <property type="entry name" value="Trypsin-like serine proteases"/>
    <property type="match status" value="1"/>
</dbReference>
<evidence type="ECO:0000259" key="3">
    <source>
        <dbReference type="PROSITE" id="PS50240"/>
    </source>
</evidence>
<dbReference type="PROSITE" id="PS00134">
    <property type="entry name" value="TRYPSIN_HIS"/>
    <property type="match status" value="1"/>
</dbReference>
<dbReference type="Proteomes" id="UP000663832">
    <property type="component" value="Unassembled WGS sequence"/>
</dbReference>
<dbReference type="PRINTS" id="PR00722">
    <property type="entry name" value="CHYMOTRYPSIN"/>
</dbReference>
<dbReference type="PROSITE" id="PS50240">
    <property type="entry name" value="TRYPSIN_DOM"/>
    <property type="match status" value="1"/>
</dbReference>
<dbReference type="GO" id="GO:0006508">
    <property type="term" value="P:proteolysis"/>
    <property type="evidence" value="ECO:0007669"/>
    <property type="project" value="InterPro"/>
</dbReference>
<feature type="signal peptide" evidence="2">
    <location>
        <begin position="1"/>
        <end position="18"/>
    </location>
</feature>
<dbReference type="InterPro" id="IPR001314">
    <property type="entry name" value="Peptidase_S1A"/>
</dbReference>
<organism evidence="4 5">
    <name type="scientific">Adineta steineri</name>
    <dbReference type="NCBI Taxonomy" id="433720"/>
    <lineage>
        <taxon>Eukaryota</taxon>
        <taxon>Metazoa</taxon>
        <taxon>Spiralia</taxon>
        <taxon>Gnathifera</taxon>
        <taxon>Rotifera</taxon>
        <taxon>Eurotatoria</taxon>
        <taxon>Bdelloidea</taxon>
        <taxon>Adinetida</taxon>
        <taxon>Adinetidae</taxon>
        <taxon>Adineta</taxon>
    </lineage>
</organism>
<dbReference type="InterPro" id="IPR009003">
    <property type="entry name" value="Peptidase_S1_PA"/>
</dbReference>
<sequence length="644" mass="69460">MKAAIALIFFACVAGSMAADARGEFMNQLTATGQQFIQAALTSLQGSMSAFLQQMLGGANQLIGTLGGRDNFFDSILATLQGMVGQMVPQLMGQLMGSLTSLIGGSRGAFDGVSEIFNSFLASIQESLAGLGNHFLNQGLSAVLGGLAGGRANMFSDMLASTASYSTVQTSTIAATTTKKYLSTTATTQKDLSTTTITKNDLSTTAINKNNLSTTATAQKDLSTTATTQKYMSTTATTQKDLSTTTIQKDLSTTAITKNDLSTIATAQKDLNITATTKKDLSTTAITETTSLTTHISEVSPIPLPTSLNDKIDYQIYQTRLLTDIAEENRVALKRLTIMMSHLLDNNTKATVDYTINEEKQHIEPLQHVDNVTKPDEHTLHVSFGVDADPGQYPWAVALQGNDRDRCGGTLIDNQHVLTAAHCIGIRNTVIRLGSHKYDEGELVKPSFYCVHHGYSSSNYYRNDLAIIRLAKPVSVLSPKRVSTIDICNSTNIINTAASSNTVDLWMVGWGLKNKNIIPEALQHAQVALTDKSKCLGSNRHTDVCVQSRPNTSPMGACSGDSGSGLFQHTKSTDHWCVLAVASSSNSDICEETQFSNYVQATSPDYTEWFKNVLNKKKSFDDLQKAQKCKTHTLAQQICLLASC</sequence>
<dbReference type="SUPFAM" id="SSF50494">
    <property type="entry name" value="Trypsin-like serine proteases"/>
    <property type="match status" value="1"/>
</dbReference>
<reference evidence="4" key="1">
    <citation type="submission" date="2021-02" db="EMBL/GenBank/DDBJ databases">
        <authorList>
            <person name="Nowell W R."/>
        </authorList>
    </citation>
    <scope>NUCLEOTIDE SEQUENCE</scope>
</reference>
<keyword evidence="1" id="KW-1015">Disulfide bond</keyword>
<dbReference type="SMART" id="SM00020">
    <property type="entry name" value="Tryp_SPc"/>
    <property type="match status" value="1"/>
</dbReference>
<proteinExistence type="predicted"/>
<comment type="caution">
    <text evidence="4">The sequence shown here is derived from an EMBL/GenBank/DDBJ whole genome shotgun (WGS) entry which is preliminary data.</text>
</comment>
<dbReference type="InterPro" id="IPR018114">
    <property type="entry name" value="TRYPSIN_HIS"/>
</dbReference>
<dbReference type="GO" id="GO:0004252">
    <property type="term" value="F:serine-type endopeptidase activity"/>
    <property type="evidence" value="ECO:0007669"/>
    <property type="project" value="InterPro"/>
</dbReference>
<evidence type="ECO:0000313" key="4">
    <source>
        <dbReference type="EMBL" id="CAF1358985.1"/>
    </source>
</evidence>
<gene>
    <name evidence="4" type="ORF">QVE165_LOCUS34432</name>
</gene>
<keyword evidence="5" id="KW-1185">Reference proteome</keyword>
<dbReference type="PANTHER" id="PTHR24250">
    <property type="entry name" value="CHYMOTRYPSIN-RELATED"/>
    <property type="match status" value="1"/>
</dbReference>
<dbReference type="InterPro" id="IPR001254">
    <property type="entry name" value="Trypsin_dom"/>
</dbReference>
<name>A0A815I0N8_9BILA</name>
<evidence type="ECO:0000256" key="1">
    <source>
        <dbReference type="ARBA" id="ARBA00023157"/>
    </source>
</evidence>
<feature type="domain" description="Peptidase S1" evidence="3">
    <location>
        <begin position="382"/>
        <end position="615"/>
    </location>
</feature>
<dbReference type="InterPro" id="IPR043504">
    <property type="entry name" value="Peptidase_S1_PA_chymotrypsin"/>
</dbReference>
<dbReference type="EMBL" id="CAJNOM010000324">
    <property type="protein sequence ID" value="CAF1358985.1"/>
    <property type="molecule type" value="Genomic_DNA"/>
</dbReference>
<evidence type="ECO:0000256" key="2">
    <source>
        <dbReference type="SAM" id="SignalP"/>
    </source>
</evidence>
<dbReference type="AlphaFoldDB" id="A0A815I0N8"/>